<proteinExistence type="predicted"/>
<evidence type="ECO:0000313" key="2">
    <source>
        <dbReference type="Proteomes" id="UP000193642"/>
    </source>
</evidence>
<keyword evidence="2" id="KW-1185">Reference proteome</keyword>
<evidence type="ECO:0008006" key="3">
    <source>
        <dbReference type="Google" id="ProtNLM"/>
    </source>
</evidence>
<dbReference type="EMBL" id="MCGO01000006">
    <property type="protein sequence ID" value="ORY50748.1"/>
    <property type="molecule type" value="Genomic_DNA"/>
</dbReference>
<organism evidence="1 2">
    <name type="scientific">Rhizoclosmatium globosum</name>
    <dbReference type="NCBI Taxonomy" id="329046"/>
    <lineage>
        <taxon>Eukaryota</taxon>
        <taxon>Fungi</taxon>
        <taxon>Fungi incertae sedis</taxon>
        <taxon>Chytridiomycota</taxon>
        <taxon>Chytridiomycota incertae sedis</taxon>
        <taxon>Chytridiomycetes</taxon>
        <taxon>Chytridiales</taxon>
        <taxon>Chytriomycetaceae</taxon>
        <taxon>Rhizoclosmatium</taxon>
    </lineage>
</organism>
<accession>A0A1Y2CUM1</accession>
<name>A0A1Y2CUM1_9FUNG</name>
<sequence length="200" mass="22359">MNALEPSAPSKQQNPLAAIKTKLIQLHDSLASFLEMPQNVPWPIVLGQFNSLIAKYESIMGDLQIPVIPLKQLIVAPQVLPPADPDFVPRVLLRTRLDQELFDVEEKLRTAHALVCTLAPEKTVNALDQVALKKELQGWVSLVDAHDEVANHAASHLDDIMDETLKELKRRLPEDAKETISSTQLQSKLEETVRWISIGK</sequence>
<dbReference type="Proteomes" id="UP000193642">
    <property type="component" value="Unassembled WGS sequence"/>
</dbReference>
<evidence type="ECO:0000313" key="1">
    <source>
        <dbReference type="EMBL" id="ORY50748.1"/>
    </source>
</evidence>
<gene>
    <name evidence="1" type="ORF">BCR33DRAFT_712739</name>
</gene>
<reference evidence="1 2" key="1">
    <citation type="submission" date="2016-07" db="EMBL/GenBank/DDBJ databases">
        <title>Pervasive Adenine N6-methylation of Active Genes in Fungi.</title>
        <authorList>
            <consortium name="DOE Joint Genome Institute"/>
            <person name="Mondo S.J."/>
            <person name="Dannebaum R.O."/>
            <person name="Kuo R.C."/>
            <person name="Labutti K."/>
            <person name="Haridas S."/>
            <person name="Kuo A."/>
            <person name="Salamov A."/>
            <person name="Ahrendt S.R."/>
            <person name="Lipzen A."/>
            <person name="Sullivan W."/>
            <person name="Andreopoulos W.B."/>
            <person name="Clum A."/>
            <person name="Lindquist E."/>
            <person name="Daum C."/>
            <person name="Ramamoorthy G.K."/>
            <person name="Gryganskyi A."/>
            <person name="Culley D."/>
            <person name="Magnuson J.K."/>
            <person name="James T.Y."/>
            <person name="O'Malley M.A."/>
            <person name="Stajich J.E."/>
            <person name="Spatafora J.W."/>
            <person name="Visel A."/>
            <person name="Grigoriev I.V."/>
        </authorList>
    </citation>
    <scope>NUCLEOTIDE SEQUENCE [LARGE SCALE GENOMIC DNA]</scope>
    <source>
        <strain evidence="1 2">JEL800</strain>
    </source>
</reference>
<dbReference type="AlphaFoldDB" id="A0A1Y2CUM1"/>
<dbReference type="OrthoDB" id="5568181at2759"/>
<dbReference type="Gene3D" id="1.20.58.1710">
    <property type="match status" value="1"/>
</dbReference>
<protein>
    <recommendedName>
        <fullName evidence="3">Mediator of RNA polymerase II transcription subunit 8</fullName>
    </recommendedName>
</protein>
<comment type="caution">
    <text evidence="1">The sequence shown here is derived from an EMBL/GenBank/DDBJ whole genome shotgun (WGS) entry which is preliminary data.</text>
</comment>